<gene>
    <name evidence="1" type="ORF">B0T26DRAFT_677812</name>
</gene>
<comment type="caution">
    <text evidence="1">The sequence shown here is derived from an EMBL/GenBank/DDBJ whole genome shotgun (WGS) entry which is preliminary data.</text>
</comment>
<dbReference type="Gene3D" id="3.90.1300.10">
    <property type="entry name" value="Amidase signature (AS) domain"/>
    <property type="match status" value="1"/>
</dbReference>
<dbReference type="AlphaFoldDB" id="A0AA40DUA2"/>
<name>A0AA40DUA2_9PEZI</name>
<keyword evidence="2" id="KW-1185">Reference proteome</keyword>
<reference evidence="1" key="1">
    <citation type="submission" date="2023-06" db="EMBL/GenBank/DDBJ databases">
        <title>Genome-scale phylogeny and comparative genomics of the fungal order Sordariales.</title>
        <authorList>
            <consortium name="Lawrence Berkeley National Laboratory"/>
            <person name="Hensen N."/>
            <person name="Bonometti L."/>
            <person name="Westerberg I."/>
            <person name="Brannstrom I.O."/>
            <person name="Guillou S."/>
            <person name="Cros-Aarteil S."/>
            <person name="Calhoun S."/>
            <person name="Haridas S."/>
            <person name="Kuo A."/>
            <person name="Mondo S."/>
            <person name="Pangilinan J."/>
            <person name="Riley R."/>
            <person name="LaButti K."/>
            <person name="Andreopoulos B."/>
            <person name="Lipzen A."/>
            <person name="Chen C."/>
            <person name="Yanf M."/>
            <person name="Daum C."/>
            <person name="Ng V."/>
            <person name="Clum A."/>
            <person name="Steindorff A."/>
            <person name="Ohm R."/>
            <person name="Martin F."/>
            <person name="Silar P."/>
            <person name="Natvig D."/>
            <person name="Lalanne C."/>
            <person name="Gautier V."/>
            <person name="Ament-velasquez S.L."/>
            <person name="Kruys A."/>
            <person name="Hutchinson M.I."/>
            <person name="Powell A.J."/>
            <person name="Barry K."/>
            <person name="Miller A.N."/>
            <person name="Grigoriev I.V."/>
            <person name="Debuchy R."/>
            <person name="Gladieux P."/>
            <person name="Thoren M.H."/>
            <person name="Johannesson H."/>
        </authorList>
    </citation>
    <scope>NUCLEOTIDE SEQUENCE</scope>
    <source>
        <strain evidence="1">SMH2392-1A</strain>
    </source>
</reference>
<dbReference type="GeneID" id="85323420"/>
<dbReference type="SUPFAM" id="SSF75304">
    <property type="entry name" value="Amidase signature (AS) enzymes"/>
    <property type="match status" value="1"/>
</dbReference>
<dbReference type="Proteomes" id="UP001172101">
    <property type="component" value="Unassembled WGS sequence"/>
</dbReference>
<dbReference type="RefSeq" id="XP_060294804.1">
    <property type="nucleotide sequence ID" value="XM_060440150.1"/>
</dbReference>
<sequence length="158" mass="17390">MHNGCIPILRVLPSWQPFLQTIIARNFRPLDVSAYSEEYPSALSIAVPSRLYFAKTREKPYAGLRLAIKDIIDLKGLKMGASSRAYTALYPSRASCAETVQRHRSVHKFDTIGGLAQTAGEFKVLAEALYGSPGTSDTGAMEVGHGTHPLFHSRRELT</sequence>
<dbReference type="EMBL" id="JAUIRO010000005">
    <property type="protein sequence ID" value="KAK0713481.1"/>
    <property type="molecule type" value="Genomic_DNA"/>
</dbReference>
<dbReference type="InterPro" id="IPR036928">
    <property type="entry name" value="AS_sf"/>
</dbReference>
<proteinExistence type="predicted"/>
<protein>
    <submittedName>
        <fullName evidence="1">Uncharacterized protein</fullName>
    </submittedName>
</protein>
<evidence type="ECO:0000313" key="1">
    <source>
        <dbReference type="EMBL" id="KAK0713481.1"/>
    </source>
</evidence>
<organism evidence="1 2">
    <name type="scientific">Lasiosphaeria miniovina</name>
    <dbReference type="NCBI Taxonomy" id="1954250"/>
    <lineage>
        <taxon>Eukaryota</taxon>
        <taxon>Fungi</taxon>
        <taxon>Dikarya</taxon>
        <taxon>Ascomycota</taxon>
        <taxon>Pezizomycotina</taxon>
        <taxon>Sordariomycetes</taxon>
        <taxon>Sordariomycetidae</taxon>
        <taxon>Sordariales</taxon>
        <taxon>Lasiosphaeriaceae</taxon>
        <taxon>Lasiosphaeria</taxon>
    </lineage>
</organism>
<accession>A0AA40DUA2</accession>
<evidence type="ECO:0000313" key="2">
    <source>
        <dbReference type="Proteomes" id="UP001172101"/>
    </source>
</evidence>